<sequence>METGEISDFPLETYRQLPYESKQFLKSIYRNLVLLQNSIAPKEPGQKKGVAARGTCRLKSVQAASGHREE</sequence>
<dbReference type="HOGENOM" id="CLU_2756643_0_0_12"/>
<dbReference type="AlphaFoldDB" id="F5YIZ7"/>
<reference evidence="2" key="1">
    <citation type="submission" date="2009-12" db="EMBL/GenBank/DDBJ databases">
        <title>Complete sequence of Treponema primitia strain ZAS-2.</title>
        <authorList>
            <person name="Tetu S.G."/>
            <person name="Matson E."/>
            <person name="Ren Q."/>
            <person name="Seshadri R."/>
            <person name="Elbourne L."/>
            <person name="Hassan K.A."/>
            <person name="Durkin A."/>
            <person name="Radune D."/>
            <person name="Mohamoud Y."/>
            <person name="Shay R."/>
            <person name="Jin S."/>
            <person name="Zhang X."/>
            <person name="Lucey K."/>
            <person name="Ballor N.R."/>
            <person name="Ottesen E."/>
            <person name="Rosenthal R."/>
            <person name="Allen A."/>
            <person name="Leadbetter J.R."/>
            <person name="Paulsen I.T."/>
        </authorList>
    </citation>
    <scope>NUCLEOTIDE SEQUENCE [LARGE SCALE GENOMIC DNA]</scope>
    <source>
        <strain evidence="2">ATCC BAA-887 / DSM 12427 / ZAS-2</strain>
    </source>
</reference>
<organism evidence="1 2">
    <name type="scientific">Treponema primitia (strain ATCC BAA-887 / DSM 12427 / ZAS-2)</name>
    <dbReference type="NCBI Taxonomy" id="545694"/>
    <lineage>
        <taxon>Bacteria</taxon>
        <taxon>Pseudomonadati</taxon>
        <taxon>Spirochaetota</taxon>
        <taxon>Spirochaetia</taxon>
        <taxon>Spirochaetales</taxon>
        <taxon>Treponemataceae</taxon>
        <taxon>Treponema</taxon>
    </lineage>
</organism>
<dbReference type="KEGG" id="tpi:TREPR_3474"/>
<dbReference type="STRING" id="545694.TREPR_3474"/>
<keyword evidence="2" id="KW-1185">Reference proteome</keyword>
<reference evidence="1 2" key="2">
    <citation type="journal article" date="2011" name="ISME J.">
        <title>RNA-seq reveals cooperative metabolic interactions between two termite-gut spirochete species in co-culture.</title>
        <authorList>
            <person name="Rosenthal A.Z."/>
            <person name="Matson E.G."/>
            <person name="Eldar A."/>
            <person name="Leadbetter J.R."/>
        </authorList>
    </citation>
    <scope>NUCLEOTIDE SEQUENCE [LARGE SCALE GENOMIC DNA]</scope>
    <source>
        <strain evidence="2">ATCC BAA-887 / DSM 12427 / ZAS-2</strain>
    </source>
</reference>
<evidence type="ECO:0000313" key="1">
    <source>
        <dbReference type="EMBL" id="AEF83528.1"/>
    </source>
</evidence>
<dbReference type="RefSeq" id="WP_015706818.1">
    <property type="nucleotide sequence ID" value="NC_015578.1"/>
</dbReference>
<protein>
    <submittedName>
        <fullName evidence="1">Uncharacterized protein</fullName>
    </submittedName>
</protein>
<evidence type="ECO:0000313" key="2">
    <source>
        <dbReference type="Proteomes" id="UP000009223"/>
    </source>
</evidence>
<name>F5YIZ7_TREPZ</name>
<gene>
    <name evidence="1" type="ordered locus">TREPR_3474</name>
</gene>
<dbReference type="Proteomes" id="UP000009223">
    <property type="component" value="Chromosome"/>
</dbReference>
<dbReference type="EMBL" id="CP001843">
    <property type="protein sequence ID" value="AEF83528.1"/>
    <property type="molecule type" value="Genomic_DNA"/>
</dbReference>
<proteinExistence type="predicted"/>
<accession>F5YIZ7</accession>